<comment type="caution">
    <text evidence="10">The sequence shown here is derived from an EMBL/GenBank/DDBJ whole genome shotgun (WGS) entry which is preliminary data.</text>
</comment>
<dbReference type="SUPFAM" id="SSF54211">
    <property type="entry name" value="Ribosomal protein S5 domain 2-like"/>
    <property type="match status" value="1"/>
</dbReference>
<evidence type="ECO:0000256" key="6">
    <source>
        <dbReference type="ARBA" id="ARBA00023098"/>
    </source>
</evidence>
<dbReference type="GO" id="GO:0004163">
    <property type="term" value="F:diphosphomevalonate decarboxylase activity"/>
    <property type="evidence" value="ECO:0007669"/>
    <property type="project" value="UniProtKB-EC"/>
</dbReference>
<dbReference type="InterPro" id="IPR005935">
    <property type="entry name" value="Mev_decarb"/>
</dbReference>
<dbReference type="PANTHER" id="PTHR10977:SF3">
    <property type="entry name" value="DIPHOSPHOMEVALONATE DECARBOXYLASE"/>
    <property type="match status" value="1"/>
</dbReference>
<dbReference type="EC" id="4.1.1.33" evidence="2"/>
<evidence type="ECO:0000256" key="4">
    <source>
        <dbReference type="ARBA" id="ARBA00022741"/>
    </source>
</evidence>
<keyword evidence="3" id="KW-0444">Lipid biosynthesis</keyword>
<evidence type="ECO:0000259" key="9">
    <source>
        <dbReference type="Pfam" id="PF22700"/>
    </source>
</evidence>
<feature type="domain" description="Diphosphomevalonate decarboxylase-like N-terminal" evidence="9">
    <location>
        <begin position="30"/>
        <end position="185"/>
    </location>
</feature>
<dbReference type="GO" id="GO:0005524">
    <property type="term" value="F:ATP binding"/>
    <property type="evidence" value="ECO:0007669"/>
    <property type="project" value="UniProtKB-KW"/>
</dbReference>
<dbReference type="GO" id="GO:0005829">
    <property type="term" value="C:cytosol"/>
    <property type="evidence" value="ECO:0007669"/>
    <property type="project" value="InterPro"/>
</dbReference>
<dbReference type="NCBIfam" id="TIGR01240">
    <property type="entry name" value="mevDPdecarb"/>
    <property type="match status" value="1"/>
</dbReference>
<dbReference type="AlphaFoldDB" id="A0A2M8PDA0"/>
<dbReference type="PANTHER" id="PTHR10977">
    <property type="entry name" value="DIPHOSPHOMEVALONATE DECARBOXYLASE"/>
    <property type="match status" value="1"/>
</dbReference>
<dbReference type="InterPro" id="IPR029765">
    <property type="entry name" value="Mev_diP_decarb"/>
</dbReference>
<evidence type="ECO:0000256" key="2">
    <source>
        <dbReference type="ARBA" id="ARBA00012296"/>
    </source>
</evidence>
<evidence type="ECO:0000313" key="11">
    <source>
        <dbReference type="Proteomes" id="UP000229681"/>
    </source>
</evidence>
<keyword evidence="4" id="KW-0547">Nucleotide-binding</keyword>
<reference evidence="10 11" key="1">
    <citation type="submission" date="2017-11" db="EMBL/GenBank/DDBJ databases">
        <title>Evolution of Phototrophy in the Chloroflexi Phylum Driven by Horizontal Gene Transfer.</title>
        <authorList>
            <person name="Ward L.M."/>
            <person name="Hemp J."/>
            <person name="Shih P.M."/>
            <person name="Mcglynn S.E."/>
            <person name="Fischer W."/>
        </authorList>
    </citation>
    <scope>NUCLEOTIDE SEQUENCE [LARGE SCALE GENOMIC DNA]</scope>
    <source>
        <strain evidence="10">JP3_13</strain>
    </source>
</reference>
<evidence type="ECO:0000259" key="8">
    <source>
        <dbReference type="Pfam" id="PF18376"/>
    </source>
</evidence>
<evidence type="ECO:0000256" key="5">
    <source>
        <dbReference type="ARBA" id="ARBA00022840"/>
    </source>
</evidence>
<dbReference type="Proteomes" id="UP000229681">
    <property type="component" value="Unassembled WGS sequence"/>
</dbReference>
<dbReference type="EMBL" id="PGTM01000144">
    <property type="protein sequence ID" value="PJF35523.1"/>
    <property type="molecule type" value="Genomic_DNA"/>
</dbReference>
<dbReference type="Gene3D" id="3.30.70.890">
    <property type="entry name" value="GHMP kinase, C-terminal domain"/>
    <property type="match status" value="1"/>
</dbReference>
<evidence type="ECO:0000256" key="3">
    <source>
        <dbReference type="ARBA" id="ARBA00022516"/>
    </source>
</evidence>
<accession>A0A2M8PDA0</accession>
<organism evidence="10 11">
    <name type="scientific">Candidatus Thermofonsia Clade 1 bacterium</name>
    <dbReference type="NCBI Taxonomy" id="2364210"/>
    <lineage>
        <taxon>Bacteria</taxon>
        <taxon>Bacillati</taxon>
        <taxon>Chloroflexota</taxon>
        <taxon>Candidatus Thermofontia</taxon>
        <taxon>Candidatus Thermofonsia Clade 1</taxon>
    </lineage>
</organism>
<evidence type="ECO:0000313" key="10">
    <source>
        <dbReference type="EMBL" id="PJF35523.1"/>
    </source>
</evidence>
<dbReference type="InterPro" id="IPR036554">
    <property type="entry name" value="GHMP_kinase_C_sf"/>
</dbReference>
<evidence type="ECO:0000256" key="7">
    <source>
        <dbReference type="ARBA" id="ARBA00023239"/>
    </source>
</evidence>
<dbReference type="SUPFAM" id="SSF55060">
    <property type="entry name" value="GHMP Kinase, C-terminal domain"/>
    <property type="match status" value="1"/>
</dbReference>
<dbReference type="InterPro" id="IPR041431">
    <property type="entry name" value="Mvd1_C"/>
</dbReference>
<gene>
    <name evidence="10" type="primary">mvaD</name>
    <name evidence="10" type="ORF">CUN49_10155</name>
</gene>
<proteinExistence type="inferred from homology"/>
<feature type="domain" description="Mvd1 C-terminal" evidence="8">
    <location>
        <begin position="199"/>
        <end position="323"/>
    </location>
</feature>
<keyword evidence="7" id="KW-0456">Lyase</keyword>
<dbReference type="InterPro" id="IPR053859">
    <property type="entry name" value="MVD-like_N"/>
</dbReference>
<name>A0A2M8PDA0_9CHLR</name>
<dbReference type="GO" id="GO:0019287">
    <property type="term" value="P:isopentenyl diphosphate biosynthetic process, mevalonate pathway"/>
    <property type="evidence" value="ECO:0007669"/>
    <property type="project" value="InterPro"/>
</dbReference>
<dbReference type="InterPro" id="IPR014721">
    <property type="entry name" value="Ribsml_uS5_D2-typ_fold_subgr"/>
</dbReference>
<dbReference type="PIRSF" id="PIRSF015950">
    <property type="entry name" value="Mev_P_decrbx"/>
    <property type="match status" value="1"/>
</dbReference>
<dbReference type="Pfam" id="PF22700">
    <property type="entry name" value="MVD-like_N"/>
    <property type="match status" value="1"/>
</dbReference>
<comment type="similarity">
    <text evidence="1">Belongs to the diphosphomevalonate decarboxylase family.</text>
</comment>
<dbReference type="Pfam" id="PF18376">
    <property type="entry name" value="MDD_C"/>
    <property type="match status" value="1"/>
</dbReference>
<evidence type="ECO:0000256" key="1">
    <source>
        <dbReference type="ARBA" id="ARBA00008831"/>
    </source>
</evidence>
<protein>
    <recommendedName>
        <fullName evidence="2">diphosphomevalonate decarboxylase</fullName>
        <ecNumber evidence="2">4.1.1.33</ecNumber>
    </recommendedName>
</protein>
<keyword evidence="5" id="KW-0067">ATP-binding</keyword>
<dbReference type="InterPro" id="IPR020568">
    <property type="entry name" value="Ribosomal_Su5_D2-typ_SF"/>
</dbReference>
<dbReference type="Gene3D" id="3.30.230.10">
    <property type="match status" value="1"/>
</dbReference>
<sequence>MVFPTVASIVRRLHSSVPEGLSAVQATACAYSNIAFIKYWGNRDHALRLPANPSLSMNLEGLFTRTTVRFSADLSADRAQVDGHALQGASLARVTAHLDYARRLAGCTLRAEVISQNNFPAGAGIASSASAFAALSLAAATALGLRLSEAELSAYARLGSGSAARSVPNGFVVWHMGEDHASSYAESIAPAEHWPLNDLVAIISTAHKAVGSSEGHRLAESSPFQPVRVATAPTRLAECVQAVLSRDFERLARLVELDSDMMHAVMQTSTPPLLYWLPPTVAVMQRVRQLRAEGVGVCYSIDAGANVHCLCLPSAVERVRAELSAIDGVQAIREARAGGAAWLESVSN</sequence>
<keyword evidence="6" id="KW-0443">Lipid metabolism</keyword>